<organism evidence="2 3">
    <name type="scientific">Mya arenaria</name>
    <name type="common">Soft-shell clam</name>
    <dbReference type="NCBI Taxonomy" id="6604"/>
    <lineage>
        <taxon>Eukaryota</taxon>
        <taxon>Metazoa</taxon>
        <taxon>Spiralia</taxon>
        <taxon>Lophotrochozoa</taxon>
        <taxon>Mollusca</taxon>
        <taxon>Bivalvia</taxon>
        <taxon>Autobranchia</taxon>
        <taxon>Heteroconchia</taxon>
        <taxon>Euheterodonta</taxon>
        <taxon>Imparidentia</taxon>
        <taxon>Neoheterodontei</taxon>
        <taxon>Myida</taxon>
        <taxon>Myoidea</taxon>
        <taxon>Myidae</taxon>
        <taxon>Mya</taxon>
    </lineage>
</organism>
<sequence>MTSFIFTVVHIARARKQRAVARRKKNTCSLLINIKLSLVMGLTWVFAFVANVANLQGLFFAISFLCTRKVVRLVHEKYAVFSSTIKSSADSEKTSAS</sequence>
<accession>A0ABY7F6P1</accession>
<dbReference type="EMBL" id="CP111021">
    <property type="protein sequence ID" value="WAR17590.1"/>
    <property type="molecule type" value="Genomic_DNA"/>
</dbReference>
<evidence type="ECO:0000313" key="3">
    <source>
        <dbReference type="Proteomes" id="UP001164746"/>
    </source>
</evidence>
<evidence type="ECO:0000256" key="1">
    <source>
        <dbReference type="SAM" id="Phobius"/>
    </source>
</evidence>
<keyword evidence="3" id="KW-1185">Reference proteome</keyword>
<dbReference type="PANTHER" id="PTHR45902">
    <property type="entry name" value="LATROPHILIN RECEPTOR-LIKE PROTEIN A"/>
    <property type="match status" value="1"/>
</dbReference>
<evidence type="ECO:0000313" key="2">
    <source>
        <dbReference type="EMBL" id="WAR17590.1"/>
    </source>
</evidence>
<reference evidence="2" key="1">
    <citation type="submission" date="2022-11" db="EMBL/GenBank/DDBJ databases">
        <title>Centuries of genome instability and evolution in soft-shell clam transmissible cancer (bioRxiv).</title>
        <authorList>
            <person name="Hart S.F.M."/>
            <person name="Yonemitsu M.A."/>
            <person name="Giersch R.M."/>
            <person name="Beal B.F."/>
            <person name="Arriagada G."/>
            <person name="Davis B.W."/>
            <person name="Ostrander E.A."/>
            <person name="Goff S.P."/>
            <person name="Metzger M.J."/>
        </authorList>
    </citation>
    <scope>NUCLEOTIDE SEQUENCE</scope>
    <source>
        <strain evidence="2">MELC-2E11</strain>
        <tissue evidence="2">Siphon/mantle</tissue>
    </source>
</reference>
<dbReference type="Gene3D" id="1.20.1070.10">
    <property type="entry name" value="Rhodopsin 7-helix transmembrane proteins"/>
    <property type="match status" value="1"/>
</dbReference>
<protein>
    <submittedName>
        <fullName evidence="2">Uncharacterized protein</fullName>
    </submittedName>
</protein>
<dbReference type="PANTHER" id="PTHR45902:SF4">
    <property type="entry name" value="G-PROTEIN COUPLED RECEPTORS FAMILY 2 PROFILE 2 DOMAIN-CONTAINING PROTEIN"/>
    <property type="match status" value="1"/>
</dbReference>
<name>A0ABY7F6P1_MYAAR</name>
<feature type="transmembrane region" description="Helical" evidence="1">
    <location>
        <begin position="38"/>
        <end position="65"/>
    </location>
</feature>
<dbReference type="Proteomes" id="UP001164746">
    <property type="component" value="Chromosome 10"/>
</dbReference>
<dbReference type="InterPro" id="IPR053231">
    <property type="entry name" value="GPCR_LN-TM7"/>
</dbReference>
<proteinExistence type="predicted"/>
<gene>
    <name evidence="2" type="ORF">MAR_032184</name>
</gene>
<keyword evidence="1" id="KW-0812">Transmembrane</keyword>
<keyword evidence="1" id="KW-0472">Membrane</keyword>
<keyword evidence="1" id="KW-1133">Transmembrane helix</keyword>